<dbReference type="OrthoDB" id="27140at2759"/>
<protein>
    <submittedName>
        <fullName evidence="1">Uncharacterized protein</fullName>
    </submittedName>
</protein>
<evidence type="ECO:0000313" key="1">
    <source>
        <dbReference type="EMBL" id="KAG5671198.1"/>
    </source>
</evidence>
<gene>
    <name evidence="1" type="ORF">PVAND_001409</name>
</gene>
<keyword evidence="2" id="KW-1185">Reference proteome</keyword>
<organism evidence="1 2">
    <name type="scientific">Polypedilum vanderplanki</name>
    <name type="common">Sleeping chironomid midge</name>
    <dbReference type="NCBI Taxonomy" id="319348"/>
    <lineage>
        <taxon>Eukaryota</taxon>
        <taxon>Metazoa</taxon>
        <taxon>Ecdysozoa</taxon>
        <taxon>Arthropoda</taxon>
        <taxon>Hexapoda</taxon>
        <taxon>Insecta</taxon>
        <taxon>Pterygota</taxon>
        <taxon>Neoptera</taxon>
        <taxon>Endopterygota</taxon>
        <taxon>Diptera</taxon>
        <taxon>Nematocera</taxon>
        <taxon>Chironomoidea</taxon>
        <taxon>Chironomidae</taxon>
        <taxon>Chironominae</taxon>
        <taxon>Polypedilum</taxon>
        <taxon>Polypedilum</taxon>
    </lineage>
</organism>
<evidence type="ECO:0000313" key="2">
    <source>
        <dbReference type="Proteomes" id="UP001107558"/>
    </source>
</evidence>
<dbReference type="Proteomes" id="UP001107558">
    <property type="component" value="Chromosome 3"/>
</dbReference>
<accession>A0A9J6BP61</accession>
<comment type="caution">
    <text evidence="1">The sequence shown here is derived from an EMBL/GenBank/DDBJ whole genome shotgun (WGS) entry which is preliminary data.</text>
</comment>
<sequence>MAVSRLKLLQYLSILRKYIPGNQIDELHQTLDGIEELCSLLKPKNQHLFNDTSNALPVEVAFEADDDEVLNENAVSASNSLNATSQRTFPIAKRSNSVTYEVPNVRVNRHTNHLLQKNRKEVEMDLIRSSVIGCVDLSQYPQENPAHDRKTSVSD</sequence>
<proteinExistence type="predicted"/>
<name>A0A9J6BP61_POLVA</name>
<reference evidence="1" key="1">
    <citation type="submission" date="2021-03" db="EMBL/GenBank/DDBJ databases">
        <title>Chromosome level genome of the anhydrobiotic midge Polypedilum vanderplanki.</title>
        <authorList>
            <person name="Yoshida Y."/>
            <person name="Kikawada T."/>
            <person name="Gusev O."/>
        </authorList>
    </citation>
    <scope>NUCLEOTIDE SEQUENCE</scope>
    <source>
        <strain evidence="1">NIAS01</strain>
        <tissue evidence="1">Whole body or cell culture</tissue>
    </source>
</reference>
<dbReference type="EMBL" id="JADBJN010000003">
    <property type="protein sequence ID" value="KAG5671198.1"/>
    <property type="molecule type" value="Genomic_DNA"/>
</dbReference>
<dbReference type="AlphaFoldDB" id="A0A9J6BP61"/>